<comment type="caution">
    <text evidence="3">The sequence shown here is derived from an EMBL/GenBank/DDBJ whole genome shotgun (WGS) entry which is preliminary data.</text>
</comment>
<dbReference type="SMART" id="SM00705">
    <property type="entry name" value="THEG"/>
    <property type="match status" value="3"/>
</dbReference>
<evidence type="ECO:0000313" key="3">
    <source>
        <dbReference type="EMBL" id="CAH1974687.1"/>
    </source>
</evidence>
<feature type="compositionally biased region" description="Polar residues" evidence="2">
    <location>
        <begin position="66"/>
        <end position="76"/>
    </location>
</feature>
<dbReference type="PANTHER" id="PTHR15901:SF16">
    <property type="entry name" value="TESTICULAR HAPLOID EXPRESSED GENE PROTEIN"/>
    <property type="match status" value="1"/>
</dbReference>
<keyword evidence="1" id="KW-0677">Repeat</keyword>
<name>A0A9P0KMU2_ACAOB</name>
<dbReference type="OrthoDB" id="25466at2759"/>
<organism evidence="3 4">
    <name type="scientific">Acanthoscelides obtectus</name>
    <name type="common">Bean weevil</name>
    <name type="synonym">Bruchus obtectus</name>
    <dbReference type="NCBI Taxonomy" id="200917"/>
    <lineage>
        <taxon>Eukaryota</taxon>
        <taxon>Metazoa</taxon>
        <taxon>Ecdysozoa</taxon>
        <taxon>Arthropoda</taxon>
        <taxon>Hexapoda</taxon>
        <taxon>Insecta</taxon>
        <taxon>Pterygota</taxon>
        <taxon>Neoptera</taxon>
        <taxon>Endopterygota</taxon>
        <taxon>Coleoptera</taxon>
        <taxon>Polyphaga</taxon>
        <taxon>Cucujiformia</taxon>
        <taxon>Chrysomeloidea</taxon>
        <taxon>Chrysomelidae</taxon>
        <taxon>Bruchinae</taxon>
        <taxon>Bruchini</taxon>
        <taxon>Acanthoscelides</taxon>
    </lineage>
</organism>
<evidence type="ECO:0000256" key="1">
    <source>
        <dbReference type="ARBA" id="ARBA00022737"/>
    </source>
</evidence>
<protein>
    <submittedName>
        <fullName evidence="3">Uncharacterized protein</fullName>
    </submittedName>
</protein>
<accession>A0A9P0KMU2</accession>
<dbReference type="Proteomes" id="UP001152888">
    <property type="component" value="Unassembled WGS sequence"/>
</dbReference>
<dbReference type="Pfam" id="PF14912">
    <property type="entry name" value="THEG"/>
    <property type="match status" value="1"/>
</dbReference>
<keyword evidence="4" id="KW-1185">Reference proteome</keyword>
<dbReference type="PANTHER" id="PTHR15901">
    <property type="entry name" value="TESTICULAR HAPLOID EXPRESSED GENE PROTEIN"/>
    <property type="match status" value="1"/>
</dbReference>
<gene>
    <name evidence="3" type="ORF">ACAOBT_LOCUS11232</name>
</gene>
<sequence>MAKKSVVKRNSIPDEFKRIDPSKLGDIVVYERKRPTKEKPKKNSKCAADLAKRLEQLATPKRKVGQNDTASKQSSILSTTPFSKKYKVSKRTAMLAAPRWKNAKHNGDQESYLSQTSSVAQSALSYIPTTRIKELARPKSCMTHMITKSMVLQT</sequence>
<dbReference type="InterPro" id="IPR042401">
    <property type="entry name" value="SPMAP2-like"/>
</dbReference>
<evidence type="ECO:0000313" key="4">
    <source>
        <dbReference type="Proteomes" id="UP001152888"/>
    </source>
</evidence>
<dbReference type="AlphaFoldDB" id="A0A9P0KMU2"/>
<reference evidence="3" key="1">
    <citation type="submission" date="2022-03" db="EMBL/GenBank/DDBJ databases">
        <authorList>
            <person name="Sayadi A."/>
        </authorList>
    </citation>
    <scope>NUCLEOTIDE SEQUENCE</scope>
</reference>
<proteinExistence type="predicted"/>
<dbReference type="InterPro" id="IPR006623">
    <property type="entry name" value="THEG"/>
</dbReference>
<feature type="region of interest" description="Disordered" evidence="2">
    <location>
        <begin position="57"/>
        <end position="76"/>
    </location>
</feature>
<evidence type="ECO:0000256" key="2">
    <source>
        <dbReference type="SAM" id="MobiDB-lite"/>
    </source>
</evidence>
<dbReference type="EMBL" id="CAKOFQ010006828">
    <property type="protein sequence ID" value="CAH1974687.1"/>
    <property type="molecule type" value="Genomic_DNA"/>
</dbReference>